<dbReference type="GO" id="GO:0003677">
    <property type="term" value="F:DNA binding"/>
    <property type="evidence" value="ECO:0007669"/>
    <property type="project" value="UniProtKB-KW"/>
</dbReference>
<dbReference type="Pfam" id="PF01047">
    <property type="entry name" value="MarR"/>
    <property type="match status" value="1"/>
</dbReference>
<dbReference type="AlphaFoldDB" id="A0A1R0FAL7"/>
<keyword evidence="3" id="KW-0804">Transcription</keyword>
<protein>
    <submittedName>
        <fullName evidence="5">DNA-binding transcriptional regulator, MarR family</fullName>
    </submittedName>
</protein>
<name>A0A1R0FAL7_9HYPH</name>
<dbReference type="SMART" id="SM00347">
    <property type="entry name" value="HTH_MARR"/>
    <property type="match status" value="1"/>
</dbReference>
<keyword evidence="2 5" id="KW-0238">DNA-binding</keyword>
<dbReference type="PANTHER" id="PTHR42756:SF1">
    <property type="entry name" value="TRANSCRIPTIONAL REPRESSOR OF EMRAB OPERON"/>
    <property type="match status" value="1"/>
</dbReference>
<evidence type="ECO:0000313" key="5">
    <source>
        <dbReference type="EMBL" id="OLY44024.1"/>
    </source>
</evidence>
<organism evidence="5 6">
    <name type="scientific">Bartonella apis</name>
    <dbReference type="NCBI Taxonomy" id="1686310"/>
    <lineage>
        <taxon>Bacteria</taxon>
        <taxon>Pseudomonadati</taxon>
        <taxon>Pseudomonadota</taxon>
        <taxon>Alphaproteobacteria</taxon>
        <taxon>Hyphomicrobiales</taxon>
        <taxon>Bartonellaceae</taxon>
        <taxon>Bartonella</taxon>
    </lineage>
</organism>
<feature type="domain" description="HTH marR-type" evidence="4">
    <location>
        <begin position="6"/>
        <end position="138"/>
    </location>
</feature>
<dbReference type="InterPro" id="IPR011991">
    <property type="entry name" value="ArsR-like_HTH"/>
</dbReference>
<dbReference type="PRINTS" id="PR00598">
    <property type="entry name" value="HTHMARR"/>
</dbReference>
<gene>
    <name evidence="5" type="ORF">PEB0149_014760</name>
</gene>
<evidence type="ECO:0000256" key="2">
    <source>
        <dbReference type="ARBA" id="ARBA00023125"/>
    </source>
</evidence>
<dbReference type="GeneID" id="92991353"/>
<proteinExistence type="predicted"/>
<reference evidence="5 6" key="1">
    <citation type="submission" date="2016-12" db="EMBL/GenBank/DDBJ databases">
        <title>Comparative genomics of Bartonella apis.</title>
        <authorList>
            <person name="Engel P."/>
        </authorList>
    </citation>
    <scope>NUCLEOTIDE SEQUENCE [LARGE SCALE GENOMIC DNA]</scope>
    <source>
        <strain evidence="5 6">PEB0149</strain>
    </source>
</reference>
<keyword evidence="1" id="KW-0805">Transcription regulation</keyword>
<dbReference type="Proteomes" id="UP000187344">
    <property type="component" value="Unassembled WGS sequence"/>
</dbReference>
<dbReference type="InterPro" id="IPR036388">
    <property type="entry name" value="WH-like_DNA-bd_sf"/>
</dbReference>
<keyword evidence="6" id="KW-1185">Reference proteome</keyword>
<evidence type="ECO:0000313" key="6">
    <source>
        <dbReference type="Proteomes" id="UP000187344"/>
    </source>
</evidence>
<dbReference type="PROSITE" id="PS50995">
    <property type="entry name" value="HTH_MARR_2"/>
    <property type="match status" value="1"/>
</dbReference>
<dbReference type="PANTHER" id="PTHR42756">
    <property type="entry name" value="TRANSCRIPTIONAL REGULATOR, MARR"/>
    <property type="match status" value="1"/>
</dbReference>
<dbReference type="GO" id="GO:0003700">
    <property type="term" value="F:DNA-binding transcription factor activity"/>
    <property type="evidence" value="ECO:0007669"/>
    <property type="project" value="InterPro"/>
</dbReference>
<evidence type="ECO:0000256" key="3">
    <source>
        <dbReference type="ARBA" id="ARBA00023163"/>
    </source>
</evidence>
<dbReference type="EMBL" id="LXYT01000001">
    <property type="protein sequence ID" value="OLY44024.1"/>
    <property type="molecule type" value="Genomic_DNA"/>
</dbReference>
<sequence>MVEKNQIPALDIVQSTARMMKTLLARRLYEFGLYAGQDRIILSLALKDGQSPGNLAKQLGVKPPTITKTIARLQEQGFVTKRSSHKDQRQLHVFLTKDGHKIVKLIESAIADTEKDITNGLDEGEHLMLLALLGRIQKNVQEQQVEFSNLYIDGENDVL</sequence>
<evidence type="ECO:0000259" key="4">
    <source>
        <dbReference type="PROSITE" id="PS50995"/>
    </source>
</evidence>
<accession>A0A1R0FAL7</accession>
<dbReference type="Gene3D" id="1.10.10.10">
    <property type="entry name" value="Winged helix-like DNA-binding domain superfamily/Winged helix DNA-binding domain"/>
    <property type="match status" value="1"/>
</dbReference>
<dbReference type="InterPro" id="IPR000835">
    <property type="entry name" value="HTH_MarR-typ"/>
</dbReference>
<dbReference type="CDD" id="cd00090">
    <property type="entry name" value="HTH_ARSR"/>
    <property type="match status" value="1"/>
</dbReference>
<dbReference type="OrthoDB" id="8448256at2"/>
<evidence type="ECO:0000256" key="1">
    <source>
        <dbReference type="ARBA" id="ARBA00023015"/>
    </source>
</evidence>
<dbReference type="InterPro" id="IPR036390">
    <property type="entry name" value="WH_DNA-bd_sf"/>
</dbReference>
<dbReference type="RefSeq" id="WP_075869200.1">
    <property type="nucleotide sequence ID" value="NZ_CALYQA010000007.1"/>
</dbReference>
<comment type="caution">
    <text evidence="5">The sequence shown here is derived from an EMBL/GenBank/DDBJ whole genome shotgun (WGS) entry which is preliminary data.</text>
</comment>
<dbReference type="SUPFAM" id="SSF46785">
    <property type="entry name" value="Winged helix' DNA-binding domain"/>
    <property type="match status" value="1"/>
</dbReference>